<evidence type="ECO:0000256" key="2">
    <source>
        <dbReference type="PROSITE-ProRule" id="PRU00284"/>
    </source>
</evidence>
<dbReference type="Proteomes" id="UP000465601">
    <property type="component" value="Unassembled WGS sequence"/>
</dbReference>
<dbReference type="PANTHER" id="PTHR32089">
    <property type="entry name" value="METHYL-ACCEPTING CHEMOTAXIS PROTEIN MCPB"/>
    <property type="match status" value="1"/>
</dbReference>
<dbReference type="Pfam" id="PF05651">
    <property type="entry name" value="Diacid_rec"/>
    <property type="match status" value="1"/>
</dbReference>
<dbReference type="PANTHER" id="PTHR32089:SF112">
    <property type="entry name" value="LYSOZYME-LIKE PROTEIN-RELATED"/>
    <property type="match status" value="1"/>
</dbReference>
<dbReference type="EMBL" id="WBZB01000052">
    <property type="protein sequence ID" value="KAB3526351.1"/>
    <property type="molecule type" value="Genomic_DNA"/>
</dbReference>
<evidence type="ECO:0000259" key="3">
    <source>
        <dbReference type="PROSITE" id="PS50111"/>
    </source>
</evidence>
<proteinExistence type="predicted"/>
<reference evidence="4 5" key="1">
    <citation type="submission" date="2019-10" db="EMBL/GenBank/DDBJ databases">
        <title>Alkaliphilus serpentinus sp. nov. and Alkaliphilus pronyensis sp. nov., two novel anaerobic alkaliphilic species isolated from the serpentinized-hosted hydrothermal field of the Prony Bay (New Caledonia).</title>
        <authorList>
            <person name="Postec A."/>
        </authorList>
    </citation>
    <scope>NUCLEOTIDE SEQUENCE [LARGE SCALE GENOMIC DNA]</scope>
    <source>
        <strain evidence="4 5">LacT</strain>
    </source>
</reference>
<evidence type="ECO:0000313" key="5">
    <source>
        <dbReference type="Proteomes" id="UP000465601"/>
    </source>
</evidence>
<evidence type="ECO:0000313" key="4">
    <source>
        <dbReference type="EMBL" id="KAB3526351.1"/>
    </source>
</evidence>
<dbReference type="SUPFAM" id="SSF58104">
    <property type="entry name" value="Methyl-accepting chemotaxis protein (MCP) signaling domain"/>
    <property type="match status" value="1"/>
</dbReference>
<dbReference type="GO" id="GO:0016020">
    <property type="term" value="C:membrane"/>
    <property type="evidence" value="ECO:0007669"/>
    <property type="project" value="InterPro"/>
</dbReference>
<dbReference type="GO" id="GO:0007165">
    <property type="term" value="P:signal transduction"/>
    <property type="evidence" value="ECO:0007669"/>
    <property type="project" value="UniProtKB-KW"/>
</dbReference>
<dbReference type="AlphaFoldDB" id="A0A833HLQ1"/>
<dbReference type="PROSITE" id="PS50111">
    <property type="entry name" value="CHEMOTAXIS_TRANSDUC_2"/>
    <property type="match status" value="1"/>
</dbReference>
<keyword evidence="5" id="KW-1185">Reference proteome</keyword>
<organism evidence="4 5">
    <name type="scientific">Alkaliphilus serpentinus</name>
    <dbReference type="NCBI Taxonomy" id="1482731"/>
    <lineage>
        <taxon>Bacteria</taxon>
        <taxon>Bacillati</taxon>
        <taxon>Bacillota</taxon>
        <taxon>Clostridia</taxon>
        <taxon>Peptostreptococcales</taxon>
        <taxon>Natronincolaceae</taxon>
        <taxon>Alkaliphilus</taxon>
    </lineage>
</organism>
<dbReference type="Gene3D" id="1.10.287.950">
    <property type="entry name" value="Methyl-accepting chemotaxis protein"/>
    <property type="match status" value="1"/>
</dbReference>
<dbReference type="InterPro" id="IPR008599">
    <property type="entry name" value="Diacid_rec"/>
</dbReference>
<sequence length="283" mass="30876">MSLVSTVFAQRLVELINKETQQNAHFFGDGGVIIATTQPERLGTVHQGAKDIMAGKLDYIAITEEMTKTMSGTRPGFSIGIDTNGRRIGAIGISGEPQQMKPIALLASNLIALEYERVEFLTRMNSMAEDINESIQESSAGLQELSATTDHQAEAIMELNSMIKATKEQVLETNKIIDLIHSISKQTNILGINASIEAARIGAEGKGFNIVANEVRKLAESTATSVNQISRVLKNIQDMITTASDQIESYTHSSKEQLSVVHTLTKELENIAISVDDFTQKLK</sequence>
<evidence type="ECO:0000256" key="1">
    <source>
        <dbReference type="ARBA" id="ARBA00023224"/>
    </source>
</evidence>
<dbReference type="Pfam" id="PF00015">
    <property type="entry name" value="MCPsignal"/>
    <property type="match status" value="1"/>
</dbReference>
<comment type="caution">
    <text evidence="4">The sequence shown here is derived from an EMBL/GenBank/DDBJ whole genome shotgun (WGS) entry which is preliminary data.</text>
</comment>
<dbReference type="SMART" id="SM00283">
    <property type="entry name" value="MA"/>
    <property type="match status" value="1"/>
</dbReference>
<accession>A0A833HLQ1</accession>
<name>A0A833HLQ1_9FIRM</name>
<keyword evidence="1 2" id="KW-0807">Transducer</keyword>
<protein>
    <recommendedName>
        <fullName evidence="3">Methyl-accepting transducer domain-containing protein</fullName>
    </recommendedName>
</protein>
<feature type="domain" description="Methyl-accepting transducer" evidence="3">
    <location>
        <begin position="121"/>
        <end position="283"/>
    </location>
</feature>
<dbReference type="InterPro" id="IPR004089">
    <property type="entry name" value="MCPsignal_dom"/>
</dbReference>
<dbReference type="OrthoDB" id="3192at2"/>
<gene>
    <name evidence="4" type="ORF">F8153_13915</name>
</gene>
<dbReference type="RefSeq" id="WP_151866961.1">
    <property type="nucleotide sequence ID" value="NZ_WBZB01000052.1"/>
</dbReference>